<evidence type="ECO:0000256" key="1">
    <source>
        <dbReference type="ARBA" id="ARBA00022553"/>
    </source>
</evidence>
<evidence type="ECO:0000313" key="8">
    <source>
        <dbReference type="EMBL" id="GGO15670.1"/>
    </source>
</evidence>
<dbReference type="PROSITE" id="PS00622">
    <property type="entry name" value="HTH_LUXR_1"/>
    <property type="match status" value="1"/>
</dbReference>
<dbReference type="InterPro" id="IPR001789">
    <property type="entry name" value="Sig_transdc_resp-reg_receiver"/>
</dbReference>
<dbReference type="Pfam" id="PF00196">
    <property type="entry name" value="GerE"/>
    <property type="match status" value="1"/>
</dbReference>
<keyword evidence="9" id="KW-1185">Reference proteome</keyword>
<evidence type="ECO:0000259" key="6">
    <source>
        <dbReference type="PROSITE" id="PS50043"/>
    </source>
</evidence>
<accession>A0A8H9H0F7</accession>
<dbReference type="InterPro" id="IPR011006">
    <property type="entry name" value="CheY-like_superfamily"/>
</dbReference>
<evidence type="ECO:0000256" key="2">
    <source>
        <dbReference type="ARBA" id="ARBA00023015"/>
    </source>
</evidence>
<dbReference type="AlphaFoldDB" id="A0A8H9H0F7"/>
<keyword evidence="1 5" id="KW-0597">Phosphoprotein</keyword>
<dbReference type="PRINTS" id="PR00038">
    <property type="entry name" value="HTHLUXR"/>
</dbReference>
<dbReference type="InterPro" id="IPR058245">
    <property type="entry name" value="NreC/VraR/RcsB-like_REC"/>
</dbReference>
<evidence type="ECO:0000256" key="4">
    <source>
        <dbReference type="ARBA" id="ARBA00023163"/>
    </source>
</evidence>
<dbReference type="SMART" id="SM00448">
    <property type="entry name" value="REC"/>
    <property type="match status" value="1"/>
</dbReference>
<dbReference type="InterPro" id="IPR000792">
    <property type="entry name" value="Tscrpt_reg_LuxR_C"/>
</dbReference>
<dbReference type="PANTHER" id="PTHR43214">
    <property type="entry name" value="TWO-COMPONENT RESPONSE REGULATOR"/>
    <property type="match status" value="1"/>
</dbReference>
<comment type="caution">
    <text evidence="8">The sequence shown here is derived from an EMBL/GenBank/DDBJ whole genome shotgun (WGS) entry which is preliminary data.</text>
</comment>
<evidence type="ECO:0000259" key="7">
    <source>
        <dbReference type="PROSITE" id="PS50110"/>
    </source>
</evidence>
<dbReference type="InterPro" id="IPR039420">
    <property type="entry name" value="WalR-like"/>
</dbReference>
<gene>
    <name evidence="8" type="ORF">GCM10011574_37420</name>
</gene>
<keyword evidence="4" id="KW-0804">Transcription</keyword>
<dbReference type="Pfam" id="PF00072">
    <property type="entry name" value="Response_reg"/>
    <property type="match status" value="1"/>
</dbReference>
<dbReference type="GO" id="GO:0003677">
    <property type="term" value="F:DNA binding"/>
    <property type="evidence" value="ECO:0007669"/>
    <property type="project" value="UniProtKB-KW"/>
</dbReference>
<evidence type="ECO:0000256" key="5">
    <source>
        <dbReference type="PROSITE-ProRule" id="PRU00169"/>
    </source>
</evidence>
<evidence type="ECO:0000313" key="9">
    <source>
        <dbReference type="Proteomes" id="UP000653480"/>
    </source>
</evidence>
<dbReference type="CDD" id="cd17535">
    <property type="entry name" value="REC_NarL-like"/>
    <property type="match status" value="1"/>
</dbReference>
<dbReference type="GO" id="GO:0006355">
    <property type="term" value="P:regulation of DNA-templated transcription"/>
    <property type="evidence" value="ECO:0007669"/>
    <property type="project" value="InterPro"/>
</dbReference>
<dbReference type="Gene3D" id="3.40.50.2300">
    <property type="match status" value="1"/>
</dbReference>
<dbReference type="PROSITE" id="PS50043">
    <property type="entry name" value="HTH_LUXR_2"/>
    <property type="match status" value="1"/>
</dbReference>
<sequence>MIRVLIVDDEALVRSGLRMILEAAGDMVIVGEARDGEEAIGAAARLRPEVVLMDVRMPGMDGLTTAGRLLRAAAGAPKVVMLTTFDLDEYVHEALRLGAVGFLLKDTPPRELIAAVRTVAAGNAMLSPAVLKRLIGSFVHKAPSRAEAARERLAALTAREDDVIRALARGLSNAEVGRELMLSEPTVKAHVSRLLAKLGLANRVQAAILVHDADLS</sequence>
<feature type="modified residue" description="4-aspartylphosphate" evidence="5">
    <location>
        <position position="54"/>
    </location>
</feature>
<dbReference type="RefSeq" id="WP_142573805.1">
    <property type="nucleotide sequence ID" value="NZ_BMMN01000006.1"/>
</dbReference>
<dbReference type="OrthoDB" id="154278at2"/>
<dbReference type="SMART" id="SM00421">
    <property type="entry name" value="HTH_LUXR"/>
    <property type="match status" value="1"/>
</dbReference>
<dbReference type="Proteomes" id="UP000653480">
    <property type="component" value="Unassembled WGS sequence"/>
</dbReference>
<proteinExistence type="predicted"/>
<dbReference type="SUPFAM" id="SSF52172">
    <property type="entry name" value="CheY-like"/>
    <property type="match status" value="1"/>
</dbReference>
<dbReference type="PROSITE" id="PS50110">
    <property type="entry name" value="RESPONSE_REGULATORY"/>
    <property type="match status" value="1"/>
</dbReference>
<protein>
    <submittedName>
        <fullName evidence="8">DNA-binding response regulator</fullName>
    </submittedName>
</protein>
<dbReference type="PANTHER" id="PTHR43214:SF24">
    <property type="entry name" value="TRANSCRIPTIONAL REGULATORY PROTEIN NARL-RELATED"/>
    <property type="match status" value="1"/>
</dbReference>
<dbReference type="CDD" id="cd06170">
    <property type="entry name" value="LuxR_C_like"/>
    <property type="match status" value="1"/>
</dbReference>
<organism evidence="8 9">
    <name type="scientific">Microbispora bryophytorum</name>
    <dbReference type="NCBI Taxonomy" id="1460882"/>
    <lineage>
        <taxon>Bacteria</taxon>
        <taxon>Bacillati</taxon>
        <taxon>Actinomycetota</taxon>
        <taxon>Actinomycetes</taxon>
        <taxon>Streptosporangiales</taxon>
        <taxon>Streptosporangiaceae</taxon>
        <taxon>Microbispora</taxon>
    </lineage>
</organism>
<dbReference type="GO" id="GO:0000160">
    <property type="term" value="P:phosphorelay signal transduction system"/>
    <property type="evidence" value="ECO:0007669"/>
    <property type="project" value="InterPro"/>
</dbReference>
<evidence type="ECO:0000256" key="3">
    <source>
        <dbReference type="ARBA" id="ARBA00023125"/>
    </source>
</evidence>
<feature type="domain" description="Response regulatory" evidence="7">
    <location>
        <begin position="3"/>
        <end position="120"/>
    </location>
</feature>
<dbReference type="SUPFAM" id="SSF46894">
    <property type="entry name" value="C-terminal effector domain of the bipartite response regulators"/>
    <property type="match status" value="1"/>
</dbReference>
<reference evidence="8" key="2">
    <citation type="submission" date="2020-09" db="EMBL/GenBank/DDBJ databases">
        <authorList>
            <person name="Sun Q."/>
            <person name="Zhou Y."/>
        </authorList>
    </citation>
    <scope>NUCLEOTIDE SEQUENCE</scope>
    <source>
        <strain evidence="8">CGMCC 4.7138</strain>
    </source>
</reference>
<dbReference type="EMBL" id="BMMN01000006">
    <property type="protein sequence ID" value="GGO15670.1"/>
    <property type="molecule type" value="Genomic_DNA"/>
</dbReference>
<keyword evidence="3 8" id="KW-0238">DNA-binding</keyword>
<reference evidence="8" key="1">
    <citation type="journal article" date="2014" name="Int. J. Syst. Evol. Microbiol.">
        <title>Complete genome sequence of Corynebacterium casei LMG S-19264T (=DSM 44701T), isolated from a smear-ripened cheese.</title>
        <authorList>
            <consortium name="US DOE Joint Genome Institute (JGI-PGF)"/>
            <person name="Walter F."/>
            <person name="Albersmeier A."/>
            <person name="Kalinowski J."/>
            <person name="Ruckert C."/>
        </authorList>
    </citation>
    <scope>NUCLEOTIDE SEQUENCE</scope>
    <source>
        <strain evidence="8">CGMCC 4.7138</strain>
    </source>
</reference>
<name>A0A8H9H0F7_9ACTN</name>
<dbReference type="InterPro" id="IPR016032">
    <property type="entry name" value="Sig_transdc_resp-reg_C-effctor"/>
</dbReference>
<keyword evidence="2" id="KW-0805">Transcription regulation</keyword>
<feature type="domain" description="HTH luxR-type" evidence="6">
    <location>
        <begin position="149"/>
        <end position="214"/>
    </location>
</feature>